<dbReference type="GO" id="GO:0071949">
    <property type="term" value="F:FAD binding"/>
    <property type="evidence" value="ECO:0007669"/>
    <property type="project" value="InterPro"/>
</dbReference>
<evidence type="ECO:0000313" key="10">
    <source>
        <dbReference type="Proteomes" id="UP000177876"/>
    </source>
</evidence>
<dbReference type="InterPro" id="IPR017896">
    <property type="entry name" value="4Fe4S_Fe-S-bd"/>
</dbReference>
<keyword evidence="5" id="KW-0560">Oxidoreductase</keyword>
<feature type="domain" description="FAD-binding PCMH-type" evidence="8">
    <location>
        <begin position="45"/>
        <end position="214"/>
    </location>
</feature>
<evidence type="ECO:0000313" key="9">
    <source>
        <dbReference type="EMBL" id="OFW56878.1"/>
    </source>
</evidence>
<dbReference type="EMBL" id="MELK01000040">
    <property type="protein sequence ID" value="OFW56878.1"/>
    <property type="molecule type" value="Genomic_DNA"/>
</dbReference>
<evidence type="ECO:0000256" key="5">
    <source>
        <dbReference type="ARBA" id="ARBA00023002"/>
    </source>
</evidence>
<dbReference type="PROSITE" id="PS51387">
    <property type="entry name" value="FAD_PCMH"/>
    <property type="match status" value="1"/>
</dbReference>
<accession>A0A1F2WJ32</accession>
<protein>
    <recommendedName>
        <fullName evidence="8">FAD-binding PCMH-type domain-containing protein</fullName>
    </recommendedName>
</protein>
<dbReference type="InterPro" id="IPR006094">
    <property type="entry name" value="Oxid_FAD_bind_N"/>
</dbReference>
<dbReference type="Gene3D" id="1.10.1060.10">
    <property type="entry name" value="Alpha-helical ferredoxin"/>
    <property type="match status" value="1"/>
</dbReference>
<dbReference type="InterPro" id="IPR016169">
    <property type="entry name" value="FAD-bd_PCMH_sub2"/>
</dbReference>
<dbReference type="InterPro" id="IPR016166">
    <property type="entry name" value="FAD-bd_PCMH"/>
</dbReference>
<dbReference type="InterPro" id="IPR004017">
    <property type="entry name" value="Cys_rich_dom"/>
</dbReference>
<dbReference type="Proteomes" id="UP000177876">
    <property type="component" value="Unassembled WGS sequence"/>
</dbReference>
<proteinExistence type="predicted"/>
<dbReference type="InterPro" id="IPR009051">
    <property type="entry name" value="Helical_ferredxn"/>
</dbReference>
<dbReference type="SUPFAM" id="SSF55103">
    <property type="entry name" value="FAD-linked oxidases, C-terminal domain"/>
    <property type="match status" value="1"/>
</dbReference>
<keyword evidence="1" id="KW-0004">4Fe-4S</keyword>
<dbReference type="AlphaFoldDB" id="A0A1F2WJ32"/>
<dbReference type="GO" id="GO:0005886">
    <property type="term" value="C:plasma membrane"/>
    <property type="evidence" value="ECO:0007669"/>
    <property type="project" value="TreeGrafter"/>
</dbReference>
<dbReference type="InterPro" id="IPR004113">
    <property type="entry name" value="FAD-bd_oxidored_4_C"/>
</dbReference>
<evidence type="ECO:0000256" key="1">
    <source>
        <dbReference type="ARBA" id="ARBA00022485"/>
    </source>
</evidence>
<dbReference type="InterPro" id="IPR016164">
    <property type="entry name" value="FAD-linked_Oxase-like_C"/>
</dbReference>
<dbReference type="Gene3D" id="3.30.465.10">
    <property type="match status" value="1"/>
</dbReference>
<keyword evidence="6" id="KW-0408">Iron</keyword>
<sequence>MKNSLASLLKGIEQRFGERASLDPVERYIYSRDMGEFPAPIGKLIGGLADAVVQVENPEELEWMLAFGRKHELPVTPRGAATSGYGGSVPVRGGIVVDVTRLNHILEIDEGKQEAVVEAGVVWGNLEKELHSHGLALRAYPSSAPSSTVGGWIAEGGSGIGAYAFGGIADNLLELKLVTPEGVKVVSGEEMEVYIGSEGILGFIVEARIAVRKAEPETPRLFAFDDTHNLQGLIDSLKQSGLPVYHLQVITPQLAALKNRTGEDVYLPEGKYLVLAVLNSDEKLEELNILAADAGGAVLNPDTAAREWEERFYPMRVKKAGPSLIPAEAEVPTVEVGALLRASGKRLKELALEVVVGRDGTSVFLGFIPSDSRRTDFLFRYAASLDFLRLAEKHYGSPYGVGLYFVDKVDERLGKRKRKLLEEAKREADPMCLLNPGKMIPSCADFTRLKALRALMLGSRLSLPLAIPVGRLVPQARIIRRKLPAKVEEAAFTCAQCGYCKEDCTLFAGRGWESASPRGKMQYLRGYAQGEVPLTEGMKDTILLCTTCKKCDLTCQTDIPIESIWEEMRGELIASGKFPTFPPFEMMAAAYDMENNIWAGLAKDRDAWLPEDIKPAETGDVGYWAGCTASYVEQDIARGAARILKEGGIDFVHLGKEETCCGVPFLMSGKWDVFELAVRRNIEALNKRGVKTLYASCPGCWVTLGHHYKSWAEKLGLEWDIEVRHISELAAELVREGKLEFKNEIPMKVTWHDPCHIGRHGGIYEEPRDVLKAIPGIELVEMEHNREEGLCCGSVLTLIGETRPTSGRIADKRLQEARDVEAEAIISTCPCCEFQLRVWNAAEGNGIKILDFASVVSEALGEKLENPERIVQDSWAVFDVMIQLMSPQGMADFMWEFMESVSPLLAKGMRSFKHLPKPLLKGMFFMTDRLMPPVMPKMLPIMMPWMLPRMMPLMEKKMPTMSDSMKQLMPDILPKVMDKIMPYMMPRIMRCMLG</sequence>
<evidence type="ECO:0000259" key="8">
    <source>
        <dbReference type="PROSITE" id="PS51387"/>
    </source>
</evidence>
<dbReference type="Pfam" id="PF01565">
    <property type="entry name" value="FAD_binding_4"/>
    <property type="match status" value="1"/>
</dbReference>
<dbReference type="SUPFAM" id="SSF56176">
    <property type="entry name" value="FAD-binding/transporter-associated domain-like"/>
    <property type="match status" value="1"/>
</dbReference>
<organism evidence="9 10">
    <name type="scientific">Candidatus Solincola sediminis</name>
    <dbReference type="NCBI Taxonomy" id="1797199"/>
    <lineage>
        <taxon>Bacteria</taxon>
        <taxon>Bacillati</taxon>
        <taxon>Actinomycetota</taxon>
        <taxon>Candidatus Geothermincolia</taxon>
        <taxon>Candidatus Geothermincolales</taxon>
        <taxon>Candidatus Geothermincolaceae</taxon>
        <taxon>Candidatus Solincola</taxon>
    </lineage>
</organism>
<gene>
    <name evidence="9" type="ORF">A2Y75_06860</name>
</gene>
<dbReference type="Pfam" id="PF02913">
    <property type="entry name" value="FAD-oxidase_C"/>
    <property type="match status" value="1"/>
</dbReference>
<reference evidence="9 10" key="1">
    <citation type="journal article" date="2016" name="Nat. Commun.">
        <title>Thousands of microbial genomes shed light on interconnected biogeochemical processes in an aquifer system.</title>
        <authorList>
            <person name="Anantharaman K."/>
            <person name="Brown C.T."/>
            <person name="Hug L.A."/>
            <person name="Sharon I."/>
            <person name="Castelle C.J."/>
            <person name="Probst A.J."/>
            <person name="Thomas B.C."/>
            <person name="Singh A."/>
            <person name="Wilkins M.J."/>
            <person name="Karaoz U."/>
            <person name="Brodie E.L."/>
            <person name="Williams K.H."/>
            <person name="Hubbard S.S."/>
            <person name="Banfield J.F."/>
        </authorList>
    </citation>
    <scope>NUCLEOTIDE SEQUENCE [LARGE SCALE GENOMIC DNA]</scope>
</reference>
<dbReference type="PANTHER" id="PTHR43255:SF1">
    <property type="entry name" value="IRON-SULFUR-BINDING OXIDOREDUCTASE FADF-RELATED"/>
    <property type="match status" value="1"/>
</dbReference>
<dbReference type="InterPro" id="IPR036318">
    <property type="entry name" value="FAD-bd_PCMH-like_sf"/>
</dbReference>
<evidence type="ECO:0000256" key="2">
    <source>
        <dbReference type="ARBA" id="ARBA00022630"/>
    </source>
</evidence>
<dbReference type="GO" id="GO:0046872">
    <property type="term" value="F:metal ion binding"/>
    <property type="evidence" value="ECO:0007669"/>
    <property type="project" value="UniProtKB-KW"/>
</dbReference>
<dbReference type="InterPro" id="IPR051460">
    <property type="entry name" value="HdrC_iron-sulfur_subunit"/>
</dbReference>
<keyword evidence="3" id="KW-0479">Metal-binding</keyword>
<evidence type="ECO:0000256" key="3">
    <source>
        <dbReference type="ARBA" id="ARBA00022723"/>
    </source>
</evidence>
<dbReference type="GO" id="GO:0016491">
    <property type="term" value="F:oxidoreductase activity"/>
    <property type="evidence" value="ECO:0007669"/>
    <property type="project" value="UniProtKB-KW"/>
</dbReference>
<keyword evidence="4" id="KW-0274">FAD</keyword>
<name>A0A1F2WJ32_9ACTN</name>
<dbReference type="GO" id="GO:0051539">
    <property type="term" value="F:4 iron, 4 sulfur cluster binding"/>
    <property type="evidence" value="ECO:0007669"/>
    <property type="project" value="UniProtKB-KW"/>
</dbReference>
<dbReference type="SUPFAM" id="SSF46548">
    <property type="entry name" value="alpha-helical ferredoxin"/>
    <property type="match status" value="1"/>
</dbReference>
<evidence type="ECO:0000256" key="7">
    <source>
        <dbReference type="ARBA" id="ARBA00023014"/>
    </source>
</evidence>
<dbReference type="STRING" id="1797197.A2Y75_06860"/>
<evidence type="ECO:0000256" key="6">
    <source>
        <dbReference type="ARBA" id="ARBA00023004"/>
    </source>
</evidence>
<evidence type="ECO:0000256" key="4">
    <source>
        <dbReference type="ARBA" id="ARBA00022827"/>
    </source>
</evidence>
<keyword evidence="2" id="KW-0285">Flavoprotein</keyword>
<dbReference type="Pfam" id="PF13183">
    <property type="entry name" value="Fer4_8"/>
    <property type="match status" value="1"/>
</dbReference>
<comment type="caution">
    <text evidence="9">The sequence shown here is derived from an EMBL/GenBank/DDBJ whole genome shotgun (WGS) entry which is preliminary data.</text>
</comment>
<dbReference type="PANTHER" id="PTHR43255">
    <property type="entry name" value="IRON-SULFUR-BINDING OXIDOREDUCTASE FADF-RELATED-RELATED"/>
    <property type="match status" value="1"/>
</dbReference>
<dbReference type="Pfam" id="PF02754">
    <property type="entry name" value="CCG"/>
    <property type="match status" value="2"/>
</dbReference>
<keyword evidence="7" id="KW-0411">Iron-sulfur</keyword>